<sequence length="68" mass="7149">MTSLELESKIFRMGSALGCVTLEGGETLAPCELVSVSAGKHGTLWVSNLGEDIFVEVAKVRSISPIAI</sequence>
<dbReference type="STRING" id="1280514.AXFE_02450"/>
<dbReference type="AlphaFoldDB" id="A0A0D8HLG9"/>
<proteinExistence type="predicted"/>
<comment type="caution">
    <text evidence="1">The sequence shown here is derived from an EMBL/GenBank/DDBJ whole genome shotgun (WGS) entry which is preliminary data.</text>
</comment>
<gene>
    <name evidence="1" type="ORF">AXFE_02450</name>
</gene>
<accession>A0A0D8HLG9</accession>
<keyword evidence="2" id="KW-1185">Reference proteome</keyword>
<dbReference type="RefSeq" id="WP_052604074.1">
    <property type="nucleotide sequence ID" value="NZ_JXYS01000004.1"/>
</dbReference>
<organism evidence="1 2">
    <name type="scientific">Acidithrix ferrooxidans</name>
    <dbReference type="NCBI Taxonomy" id="1280514"/>
    <lineage>
        <taxon>Bacteria</taxon>
        <taxon>Bacillati</taxon>
        <taxon>Actinomycetota</taxon>
        <taxon>Acidimicrobiia</taxon>
        <taxon>Acidimicrobiales</taxon>
        <taxon>Acidimicrobiaceae</taxon>
        <taxon>Acidithrix</taxon>
    </lineage>
</organism>
<name>A0A0D8HLG9_9ACTN</name>
<dbReference type="Proteomes" id="UP000032360">
    <property type="component" value="Unassembled WGS sequence"/>
</dbReference>
<evidence type="ECO:0000313" key="1">
    <source>
        <dbReference type="EMBL" id="KJF18840.1"/>
    </source>
</evidence>
<protein>
    <submittedName>
        <fullName evidence="1">Uncharacterized protein</fullName>
    </submittedName>
</protein>
<evidence type="ECO:0000313" key="2">
    <source>
        <dbReference type="Proteomes" id="UP000032360"/>
    </source>
</evidence>
<reference evidence="1 2" key="1">
    <citation type="submission" date="2015-01" db="EMBL/GenBank/DDBJ databases">
        <title>Draft genome of the acidophilic iron oxidizer Acidithrix ferrooxidans strain Py-F3.</title>
        <authorList>
            <person name="Poehlein A."/>
            <person name="Eisen S."/>
            <person name="Schloemann M."/>
            <person name="Johnson B.D."/>
            <person name="Daniel R."/>
            <person name="Muehling M."/>
        </authorList>
    </citation>
    <scope>NUCLEOTIDE SEQUENCE [LARGE SCALE GENOMIC DNA]</scope>
    <source>
        <strain evidence="1 2">Py-F3</strain>
    </source>
</reference>
<dbReference type="EMBL" id="JXYS01000004">
    <property type="protein sequence ID" value="KJF18840.1"/>
    <property type="molecule type" value="Genomic_DNA"/>
</dbReference>